<comment type="caution">
    <text evidence="6">The sequence shown here is derived from an EMBL/GenBank/DDBJ whole genome shotgun (WGS) entry which is preliminary data.</text>
</comment>
<evidence type="ECO:0000256" key="1">
    <source>
        <dbReference type="ARBA" id="ARBA00004141"/>
    </source>
</evidence>
<comment type="subcellular location">
    <subcellularLocation>
        <location evidence="1">Membrane</location>
        <topology evidence="1">Multi-pass membrane protein</topology>
    </subcellularLocation>
</comment>
<proteinExistence type="predicted"/>
<dbReference type="OrthoDB" id="10033535at2759"/>
<keyword evidence="4 5" id="KW-0472">Membrane</keyword>
<evidence type="ECO:0000313" key="6">
    <source>
        <dbReference type="EMBL" id="EYC41989.1"/>
    </source>
</evidence>
<evidence type="ECO:0000256" key="3">
    <source>
        <dbReference type="ARBA" id="ARBA00022989"/>
    </source>
</evidence>
<feature type="transmembrane region" description="Helical" evidence="5">
    <location>
        <begin position="109"/>
        <end position="133"/>
    </location>
</feature>
<keyword evidence="7" id="KW-1185">Reference proteome</keyword>
<evidence type="ECO:0000256" key="5">
    <source>
        <dbReference type="SAM" id="Phobius"/>
    </source>
</evidence>
<name>A0A016WQB8_9BILA</name>
<dbReference type="Proteomes" id="UP000024635">
    <property type="component" value="Unassembled WGS sequence"/>
</dbReference>
<evidence type="ECO:0000256" key="2">
    <source>
        <dbReference type="ARBA" id="ARBA00022692"/>
    </source>
</evidence>
<sequence>MYLLFVASKRVPKREPMTSRHEINQQCCGGEGPRDYLNSFWFITNTYRGTRSFVPPSCCRQAQAGRAWAPQPIDPMCTTYRYDSQAFESSVYNVGCHEKLMRWLDEQTWIFAGVGFGFAALMVIGMAISLILCNSVKYYTFIRDDY</sequence>
<dbReference type="GO" id="GO:0016020">
    <property type="term" value="C:membrane"/>
    <property type="evidence" value="ECO:0007669"/>
    <property type="project" value="UniProtKB-SubCell"/>
</dbReference>
<dbReference type="InterPro" id="IPR008952">
    <property type="entry name" value="Tetraspanin_EC2_sf"/>
</dbReference>
<dbReference type="AlphaFoldDB" id="A0A016WQB8"/>
<dbReference type="EMBL" id="JARK01000148">
    <property type="protein sequence ID" value="EYC41989.1"/>
    <property type="molecule type" value="Genomic_DNA"/>
</dbReference>
<keyword evidence="3 5" id="KW-1133">Transmembrane helix</keyword>
<evidence type="ECO:0008006" key="8">
    <source>
        <dbReference type="Google" id="ProtNLM"/>
    </source>
</evidence>
<organism evidence="6 7">
    <name type="scientific">Ancylostoma ceylanicum</name>
    <dbReference type="NCBI Taxonomy" id="53326"/>
    <lineage>
        <taxon>Eukaryota</taxon>
        <taxon>Metazoa</taxon>
        <taxon>Ecdysozoa</taxon>
        <taxon>Nematoda</taxon>
        <taxon>Chromadorea</taxon>
        <taxon>Rhabditida</taxon>
        <taxon>Rhabditina</taxon>
        <taxon>Rhabditomorpha</taxon>
        <taxon>Strongyloidea</taxon>
        <taxon>Ancylostomatidae</taxon>
        <taxon>Ancylostomatinae</taxon>
        <taxon>Ancylostoma</taxon>
    </lineage>
</organism>
<evidence type="ECO:0000313" key="7">
    <source>
        <dbReference type="Proteomes" id="UP000024635"/>
    </source>
</evidence>
<gene>
    <name evidence="6" type="primary">Acey_s0548.g3281</name>
    <name evidence="6" type="ORF">Y032_0548g3281</name>
</gene>
<dbReference type="Gene3D" id="1.10.1450.10">
    <property type="entry name" value="Tetraspanin"/>
    <property type="match status" value="1"/>
</dbReference>
<accession>A0A016WQB8</accession>
<evidence type="ECO:0000256" key="4">
    <source>
        <dbReference type="ARBA" id="ARBA00023136"/>
    </source>
</evidence>
<dbReference type="SUPFAM" id="SSF48652">
    <property type="entry name" value="Tetraspanin"/>
    <property type="match status" value="1"/>
</dbReference>
<dbReference type="Pfam" id="PF00335">
    <property type="entry name" value="Tetraspanin"/>
    <property type="match status" value="1"/>
</dbReference>
<reference evidence="7" key="1">
    <citation type="journal article" date="2015" name="Nat. Genet.">
        <title>The genome and transcriptome of the zoonotic hookworm Ancylostoma ceylanicum identify infection-specific gene families.</title>
        <authorList>
            <person name="Schwarz E.M."/>
            <person name="Hu Y."/>
            <person name="Antoshechkin I."/>
            <person name="Miller M.M."/>
            <person name="Sternberg P.W."/>
            <person name="Aroian R.V."/>
        </authorList>
    </citation>
    <scope>NUCLEOTIDE SEQUENCE</scope>
    <source>
        <strain evidence="7">HY135</strain>
    </source>
</reference>
<protein>
    <recommendedName>
        <fullName evidence="8">Tetraspanin</fullName>
    </recommendedName>
</protein>
<dbReference type="InterPro" id="IPR018499">
    <property type="entry name" value="Tetraspanin/Peripherin"/>
</dbReference>
<keyword evidence="2 5" id="KW-0812">Transmembrane</keyword>